<dbReference type="SMR" id="A0A9P2T9R8"/>
<dbReference type="Gene3D" id="3.40.190.80">
    <property type="match status" value="1"/>
</dbReference>
<reference evidence="11 12" key="1">
    <citation type="journal article" date="2013" name="Genome Announc.">
        <title>Draft Genome Sequence of the Lignocellulose Decomposer Thermobifida fusca Strain TM51.</title>
        <authorList>
            <person name="Toth A."/>
            <person name="Barna T."/>
            <person name="Nagy I."/>
            <person name="Horvath B."/>
            <person name="Nagy I."/>
            <person name="Tancsics A."/>
            <person name="Kriszt B."/>
            <person name="Baka E."/>
            <person name="Fekete C."/>
            <person name="Kukolya J."/>
        </authorList>
    </citation>
    <scope>NUCLEOTIDE SEQUENCE [LARGE SCALE GENOMIC DNA]</scope>
    <source>
        <strain evidence="11 12">TM51</strain>
    </source>
</reference>
<gene>
    <name evidence="11" type="ORF">TM51_10006</name>
</gene>
<feature type="binding site" evidence="9">
    <location>
        <position position="89"/>
    </location>
    <ligand>
        <name>Mg(2+)</name>
        <dbReference type="ChEBI" id="CHEBI:18420"/>
        <label>1</label>
        <note>catalytic</note>
    </ligand>
</feature>
<evidence type="ECO:0000256" key="9">
    <source>
        <dbReference type="PIRSR" id="PIRSR600760-2"/>
    </source>
</evidence>
<comment type="catalytic activity">
    <reaction evidence="7">
        <text>L-histidinol phosphate + H2O = L-histidinol + phosphate</text>
        <dbReference type="Rhea" id="RHEA:14465"/>
        <dbReference type="ChEBI" id="CHEBI:15377"/>
        <dbReference type="ChEBI" id="CHEBI:43474"/>
        <dbReference type="ChEBI" id="CHEBI:57699"/>
        <dbReference type="ChEBI" id="CHEBI:57980"/>
        <dbReference type="EC" id="3.1.3.15"/>
    </reaction>
</comment>
<proteinExistence type="inferred from homology"/>
<dbReference type="GO" id="GO:0007165">
    <property type="term" value="P:signal transduction"/>
    <property type="evidence" value="ECO:0007669"/>
    <property type="project" value="TreeGrafter"/>
</dbReference>
<evidence type="ECO:0000256" key="8">
    <source>
        <dbReference type="ARBA" id="ARBA00053547"/>
    </source>
</evidence>
<dbReference type="GO" id="GO:0006020">
    <property type="term" value="P:inositol metabolic process"/>
    <property type="evidence" value="ECO:0007669"/>
    <property type="project" value="TreeGrafter"/>
</dbReference>
<dbReference type="GO" id="GO:0046872">
    <property type="term" value="F:metal ion binding"/>
    <property type="evidence" value="ECO:0007669"/>
    <property type="project" value="UniProtKB-KW"/>
</dbReference>
<dbReference type="GO" id="GO:0008934">
    <property type="term" value="F:inositol monophosphate 1-phosphatase activity"/>
    <property type="evidence" value="ECO:0007669"/>
    <property type="project" value="InterPro"/>
</dbReference>
<dbReference type="GO" id="GO:0004401">
    <property type="term" value="F:histidinol-phosphatase activity"/>
    <property type="evidence" value="ECO:0007669"/>
    <property type="project" value="UniProtKB-EC"/>
</dbReference>
<dbReference type="CDD" id="cd01639">
    <property type="entry name" value="IMPase"/>
    <property type="match status" value="1"/>
</dbReference>
<name>A0A9P2T9R8_THEFU</name>
<dbReference type="Pfam" id="PF00459">
    <property type="entry name" value="Inositol_P"/>
    <property type="match status" value="1"/>
</dbReference>
<organism evidence="11 12">
    <name type="scientific">Thermobifida fusca TM51</name>
    <dbReference type="NCBI Taxonomy" id="1169414"/>
    <lineage>
        <taxon>Bacteria</taxon>
        <taxon>Bacillati</taxon>
        <taxon>Actinomycetota</taxon>
        <taxon>Actinomycetes</taxon>
        <taxon>Streptosporangiales</taxon>
        <taxon>Nocardiopsidaceae</taxon>
        <taxon>Thermobifida</taxon>
    </lineage>
</organism>
<evidence type="ECO:0000256" key="1">
    <source>
        <dbReference type="ARBA" id="ARBA00001033"/>
    </source>
</evidence>
<evidence type="ECO:0000256" key="10">
    <source>
        <dbReference type="RuleBase" id="RU364068"/>
    </source>
</evidence>
<evidence type="ECO:0000256" key="7">
    <source>
        <dbReference type="ARBA" id="ARBA00049158"/>
    </source>
</evidence>
<keyword evidence="5 10" id="KW-0378">Hydrolase</keyword>
<dbReference type="EC" id="3.1.3.25" evidence="10"/>
<dbReference type="InterPro" id="IPR033942">
    <property type="entry name" value="IMPase"/>
</dbReference>
<dbReference type="SUPFAM" id="SSF56655">
    <property type="entry name" value="Carbohydrate phosphatase"/>
    <property type="match status" value="1"/>
</dbReference>
<comment type="similarity">
    <text evidence="10">Belongs to the inositol monophosphatase superfamily.</text>
</comment>
<dbReference type="PROSITE" id="PS00629">
    <property type="entry name" value="IMP_1"/>
    <property type="match status" value="1"/>
</dbReference>
<dbReference type="PANTHER" id="PTHR20854:SF4">
    <property type="entry name" value="INOSITOL-1-MONOPHOSPHATASE-RELATED"/>
    <property type="match status" value="1"/>
</dbReference>
<feature type="binding site" evidence="9">
    <location>
        <position position="90"/>
    </location>
    <ligand>
        <name>Mg(2+)</name>
        <dbReference type="ChEBI" id="CHEBI:18420"/>
        <label>2</label>
    </ligand>
</feature>
<dbReference type="FunFam" id="3.30.540.10:FF:000003">
    <property type="entry name" value="Inositol-1-monophosphatase"/>
    <property type="match status" value="1"/>
</dbReference>
<sequence>MTVPDPRELLDLALEAARKGGALAARGQHGISVLDVKSSPTDVVTEMDRATEEMIRDVLLSARPDDAILGEEGGAAQGRSQVRWVVDPIDGTVNYLYGRAEWAVSVAAEVDGEVVAGVVEVPVLGRTYTAVRGEGAYRNGEPISVADPVDLSMALVATGFGYAAERRRKQAQVLGALLPKIRDIRRGGSAAIDLCTVAEGSVNAYYEQGVHPWDWGAGALIAEEAGARVAGLRGTPPNNAMLVAAPPGLFEPLHDLLVSLEADRDA</sequence>
<dbReference type="Proteomes" id="UP000014184">
    <property type="component" value="Unassembled WGS sequence"/>
</dbReference>
<evidence type="ECO:0000256" key="6">
    <source>
        <dbReference type="ARBA" id="ARBA00022842"/>
    </source>
</evidence>
<protein>
    <recommendedName>
        <fullName evidence="10">Inositol-1-monophosphatase</fullName>
        <ecNumber evidence="10">3.1.3.25</ecNumber>
    </recommendedName>
</protein>
<feature type="binding site" evidence="9">
    <location>
        <position position="87"/>
    </location>
    <ligand>
        <name>Mg(2+)</name>
        <dbReference type="ChEBI" id="CHEBI:18420"/>
        <label>1</label>
        <note>catalytic</note>
    </ligand>
</feature>
<dbReference type="AlphaFoldDB" id="A0A9P2T9R8"/>
<comment type="pathway">
    <text evidence="3">Amino-acid biosynthesis; L-histidine biosynthesis; L-histidine from 5-phospho-alpha-D-ribose 1-diphosphate: step 8/9.</text>
</comment>
<comment type="function">
    <text evidence="8">Catalyzes the dephosphorylation of histidinol-phosphate to histidinol, the direct precursor of histidine.</text>
</comment>
<dbReference type="Gene3D" id="3.30.540.10">
    <property type="entry name" value="Fructose-1,6-Bisphosphatase, subunit A, domain 1"/>
    <property type="match status" value="1"/>
</dbReference>
<accession>A0A9P2T9R8</accession>
<dbReference type="InterPro" id="IPR020583">
    <property type="entry name" value="Inositol_monoP_metal-BS"/>
</dbReference>
<evidence type="ECO:0000256" key="5">
    <source>
        <dbReference type="ARBA" id="ARBA00022801"/>
    </source>
</evidence>
<dbReference type="EMBL" id="AOSG01000054">
    <property type="protein sequence ID" value="EOR71022.1"/>
    <property type="molecule type" value="Genomic_DNA"/>
</dbReference>
<keyword evidence="6 9" id="KW-0460">Magnesium</keyword>
<dbReference type="RefSeq" id="WP_011292367.1">
    <property type="nucleotide sequence ID" value="NZ_AOSG01000054.1"/>
</dbReference>
<dbReference type="InterPro" id="IPR000760">
    <property type="entry name" value="Inositol_monophosphatase-like"/>
</dbReference>
<evidence type="ECO:0000313" key="12">
    <source>
        <dbReference type="Proteomes" id="UP000014184"/>
    </source>
</evidence>
<dbReference type="PANTHER" id="PTHR20854">
    <property type="entry name" value="INOSITOL MONOPHOSPHATASE"/>
    <property type="match status" value="1"/>
</dbReference>
<keyword evidence="4 9" id="KW-0479">Metal-binding</keyword>
<feature type="binding site" evidence="9">
    <location>
        <position position="214"/>
    </location>
    <ligand>
        <name>Mg(2+)</name>
        <dbReference type="ChEBI" id="CHEBI:18420"/>
        <label>1</label>
        <note>catalytic</note>
    </ligand>
</feature>
<evidence type="ECO:0000256" key="3">
    <source>
        <dbReference type="ARBA" id="ARBA00004970"/>
    </source>
</evidence>
<keyword evidence="12" id="KW-1185">Reference proteome</keyword>
<comment type="catalytic activity">
    <reaction evidence="1 10">
        <text>a myo-inositol phosphate + H2O = myo-inositol + phosphate</text>
        <dbReference type="Rhea" id="RHEA:24056"/>
        <dbReference type="ChEBI" id="CHEBI:15377"/>
        <dbReference type="ChEBI" id="CHEBI:17268"/>
        <dbReference type="ChEBI" id="CHEBI:43474"/>
        <dbReference type="ChEBI" id="CHEBI:84139"/>
        <dbReference type="EC" id="3.1.3.25"/>
    </reaction>
</comment>
<feature type="binding site" evidence="9">
    <location>
        <position position="71"/>
    </location>
    <ligand>
        <name>Mg(2+)</name>
        <dbReference type="ChEBI" id="CHEBI:18420"/>
        <label>1</label>
        <note>catalytic</note>
    </ligand>
</feature>
<dbReference type="PRINTS" id="PR00377">
    <property type="entry name" value="IMPHPHTASES"/>
</dbReference>
<comment type="caution">
    <text evidence="11">The sequence shown here is derived from an EMBL/GenBank/DDBJ whole genome shotgun (WGS) entry which is preliminary data.</text>
</comment>
<evidence type="ECO:0000256" key="4">
    <source>
        <dbReference type="ARBA" id="ARBA00022723"/>
    </source>
</evidence>
<comment type="cofactor">
    <cofactor evidence="2 9 10">
        <name>Mg(2+)</name>
        <dbReference type="ChEBI" id="CHEBI:18420"/>
    </cofactor>
</comment>
<evidence type="ECO:0000256" key="2">
    <source>
        <dbReference type="ARBA" id="ARBA00001946"/>
    </source>
</evidence>
<evidence type="ECO:0000313" key="11">
    <source>
        <dbReference type="EMBL" id="EOR71022.1"/>
    </source>
</evidence>